<keyword evidence="3 6" id="KW-1133">Transmembrane helix</keyword>
<keyword evidence="8" id="KW-1185">Reference proteome</keyword>
<evidence type="ECO:0000256" key="4">
    <source>
        <dbReference type="ARBA" id="ARBA00023136"/>
    </source>
</evidence>
<dbReference type="GO" id="GO:0005886">
    <property type="term" value="C:plasma membrane"/>
    <property type="evidence" value="ECO:0007669"/>
    <property type="project" value="TreeGrafter"/>
</dbReference>
<feature type="region of interest" description="Disordered" evidence="5">
    <location>
        <begin position="502"/>
        <end position="536"/>
    </location>
</feature>
<dbReference type="PANTHER" id="PTHR23112">
    <property type="entry name" value="G PROTEIN-COUPLED RECEPTOR 157-RELATED"/>
    <property type="match status" value="1"/>
</dbReference>
<feature type="transmembrane region" description="Helical" evidence="6">
    <location>
        <begin position="64"/>
        <end position="88"/>
    </location>
</feature>
<feature type="compositionally biased region" description="Polar residues" evidence="5">
    <location>
        <begin position="847"/>
        <end position="862"/>
    </location>
</feature>
<evidence type="ECO:0000313" key="7">
    <source>
        <dbReference type="EMBL" id="CAB9516914.1"/>
    </source>
</evidence>
<comment type="caution">
    <text evidence="7">The sequence shown here is derived from an EMBL/GenBank/DDBJ whole genome shotgun (WGS) entry which is preliminary data.</text>
</comment>
<feature type="transmembrane region" description="Helical" evidence="6">
    <location>
        <begin position="117"/>
        <end position="137"/>
    </location>
</feature>
<organism evidence="7 8">
    <name type="scientific">Seminavis robusta</name>
    <dbReference type="NCBI Taxonomy" id="568900"/>
    <lineage>
        <taxon>Eukaryota</taxon>
        <taxon>Sar</taxon>
        <taxon>Stramenopiles</taxon>
        <taxon>Ochrophyta</taxon>
        <taxon>Bacillariophyta</taxon>
        <taxon>Bacillariophyceae</taxon>
        <taxon>Bacillariophycidae</taxon>
        <taxon>Naviculales</taxon>
        <taxon>Naviculaceae</taxon>
        <taxon>Seminavis</taxon>
    </lineage>
</organism>
<keyword evidence="4 6" id="KW-0472">Membrane</keyword>
<feature type="region of interest" description="Disordered" evidence="5">
    <location>
        <begin position="567"/>
        <end position="593"/>
    </location>
</feature>
<feature type="compositionally biased region" description="Basic and acidic residues" evidence="5">
    <location>
        <begin position="433"/>
        <end position="442"/>
    </location>
</feature>
<proteinExistence type="predicted"/>
<feature type="region of interest" description="Disordered" evidence="5">
    <location>
        <begin position="845"/>
        <end position="864"/>
    </location>
</feature>
<dbReference type="EMBL" id="CAICTM010000814">
    <property type="protein sequence ID" value="CAB9516914.1"/>
    <property type="molecule type" value="Genomic_DNA"/>
</dbReference>
<accession>A0A9N8ECZ3</accession>
<evidence type="ECO:0000256" key="3">
    <source>
        <dbReference type="ARBA" id="ARBA00022989"/>
    </source>
</evidence>
<dbReference type="GO" id="GO:0004930">
    <property type="term" value="F:G protein-coupled receptor activity"/>
    <property type="evidence" value="ECO:0007669"/>
    <property type="project" value="TreeGrafter"/>
</dbReference>
<feature type="transmembrane region" description="Helical" evidence="6">
    <location>
        <begin position="324"/>
        <end position="343"/>
    </location>
</feature>
<protein>
    <submittedName>
        <fullName evidence="7">Inherit from bactNOG: (LipO)protein</fullName>
    </submittedName>
</protein>
<dbReference type="GO" id="GO:0007189">
    <property type="term" value="P:adenylate cyclase-activating G protein-coupled receptor signaling pathway"/>
    <property type="evidence" value="ECO:0007669"/>
    <property type="project" value="TreeGrafter"/>
</dbReference>
<reference evidence="7" key="1">
    <citation type="submission" date="2020-06" db="EMBL/GenBank/DDBJ databases">
        <authorList>
            <consortium name="Plant Systems Biology data submission"/>
        </authorList>
    </citation>
    <scope>NUCLEOTIDE SEQUENCE</scope>
    <source>
        <strain evidence="7">D6</strain>
    </source>
</reference>
<feature type="region of interest" description="Disordered" evidence="5">
    <location>
        <begin position="433"/>
        <end position="461"/>
    </location>
</feature>
<comment type="subcellular location">
    <subcellularLocation>
        <location evidence="1">Membrane</location>
        <topology evidence="1">Multi-pass membrane protein</topology>
    </subcellularLocation>
</comment>
<feature type="transmembrane region" description="Helical" evidence="6">
    <location>
        <begin position="254"/>
        <end position="274"/>
    </location>
</feature>
<evidence type="ECO:0000256" key="2">
    <source>
        <dbReference type="ARBA" id="ARBA00022692"/>
    </source>
</evidence>
<sequence length="881" mass="98291">MSNPSAHQSRYLASMASMVTNGTEDRYYDDDSVAYSNATYWGNESTSTPTTTEPETDPYYSNKWLLILPRLTAVISLFAIVCVAIEAWKDLAATKKTSAGIRSTARKRASTITHIQLFYQIPLLCQAIVFAVGSSAAPKGEVWGAIGNTATCTVQGFLLQFGVYATIGWDASLSATYLLMVRYKVAELQLQSWKQYYHWIIWPPCLAVSIYPLFASMYNVNGTVCWLETYPNHCVGDECIRGAGAPIWQTLTSFLTMFHLFYSFSIMICLYCSIRGLENQTQRYSSSSVNGSSSRPGSSDNVSTQCSVTTVTSRRCSRAVGIQGMLYASGMLLTGLPTPIYIVLWNTAGLWSDGYAIFATALLPLMGYVNFVIFMRNRSVAQCHTRYAKFLRRAHSWIFDYEIHCHCRCWRKPDDEEGQSPLVFRIPTIHSRKEPGRTEQHTRTMAPMPPVAEDGDGDLEDGEKEGVPGRWTGFLILCKQKSKRFSHYISELSAGSVDDSEFETYCDSAPSKPVRTRSEAERPPMRPVRFVSEAPDLETIQEARSHNGSTPPTKPVRYESCVPDLTEVEDEDDESRFNQSSGSAKPPTRPTRYVSEVEPHEEYSEHPTVPLHCVNQTTSSTTVRFVTDDIERPPTMPVRYISEVESPQMPVRYISEVEPLEGEAPPIKPIRLVSEAEPPTMPERFVSEVETTEPEASLKPVIFGKKLGSPTKPERYRVGTAAFKAEAPPSKPARFVSEAEPPTKPMRYISEVEAPEPVGGQPPSKPVRFASEAEPPTKPMRFISEVEAPEPVDGQPPSKPVRFVSEAEPPTKPMRYISEVEAPEQACGAPPSKPVRYVSEVEALEVSPTTQPMRSAPLSSREGSFYWDPTNNDYILTEFEV</sequence>
<dbReference type="PANTHER" id="PTHR23112:SF0">
    <property type="entry name" value="TRANSMEMBRANE PROTEIN 116"/>
    <property type="match status" value="1"/>
</dbReference>
<evidence type="ECO:0000256" key="6">
    <source>
        <dbReference type="SAM" id="Phobius"/>
    </source>
</evidence>
<feature type="transmembrane region" description="Helical" evidence="6">
    <location>
        <begin position="355"/>
        <end position="374"/>
    </location>
</feature>
<dbReference type="AlphaFoldDB" id="A0A9N8ECZ3"/>
<feature type="transmembrane region" description="Helical" evidence="6">
    <location>
        <begin position="199"/>
        <end position="218"/>
    </location>
</feature>
<feature type="region of interest" description="Disordered" evidence="5">
    <location>
        <begin position="753"/>
        <end position="810"/>
    </location>
</feature>
<name>A0A9N8ECZ3_9STRA</name>
<evidence type="ECO:0000313" key="8">
    <source>
        <dbReference type="Proteomes" id="UP001153069"/>
    </source>
</evidence>
<keyword evidence="2 6" id="KW-0812">Transmembrane</keyword>
<feature type="transmembrane region" description="Helical" evidence="6">
    <location>
        <begin position="157"/>
        <end position="179"/>
    </location>
</feature>
<gene>
    <name evidence="7" type="ORF">SEMRO_815_G206490.1</name>
</gene>
<evidence type="ECO:0000256" key="1">
    <source>
        <dbReference type="ARBA" id="ARBA00004141"/>
    </source>
</evidence>
<evidence type="ECO:0000256" key="5">
    <source>
        <dbReference type="SAM" id="MobiDB-lite"/>
    </source>
</evidence>
<dbReference type="Proteomes" id="UP001153069">
    <property type="component" value="Unassembled WGS sequence"/>
</dbReference>